<gene>
    <name evidence="1" type="ORF">NDI79_00760</name>
</gene>
<comment type="caution">
    <text evidence="1">The sequence shown here is derived from an EMBL/GenBank/DDBJ whole genome shotgun (WGS) entry which is preliminary data.</text>
</comment>
<keyword evidence="2" id="KW-1185">Reference proteome</keyword>
<protein>
    <submittedName>
        <fullName evidence="1">Uncharacterized protein</fullName>
    </submittedName>
</protein>
<organism evidence="1 2">
    <name type="scientific">Halogeometricum luteum</name>
    <dbReference type="NCBI Taxonomy" id="2950537"/>
    <lineage>
        <taxon>Archaea</taxon>
        <taxon>Methanobacteriati</taxon>
        <taxon>Methanobacteriota</taxon>
        <taxon>Stenosarchaea group</taxon>
        <taxon>Halobacteria</taxon>
        <taxon>Halobacteriales</taxon>
        <taxon>Haloferacaceae</taxon>
        <taxon>Halogeometricum</taxon>
    </lineage>
</organism>
<sequence length="50" mass="5550">MSDELEAAVETFLGDVDTAYGEYEQGYADADATLSLVMSHIEDLREEYEG</sequence>
<proteinExistence type="predicted"/>
<name>A0ABU2FVZ1_9EURY</name>
<reference evidence="1 2" key="1">
    <citation type="submission" date="2022-06" db="EMBL/GenBank/DDBJ databases">
        <title>Halogeometricum sp. a new haloarchaeum isolate from saline soil.</title>
        <authorList>
            <person name="Strakova D."/>
            <person name="Galisteo C."/>
            <person name="Sanchez-Porro C."/>
            <person name="Ventosa A."/>
        </authorList>
    </citation>
    <scope>NUCLEOTIDE SEQUENCE [LARGE SCALE GENOMIC DNA]</scope>
    <source>
        <strain evidence="2">S3BR25-2</strain>
    </source>
</reference>
<dbReference type="Proteomes" id="UP001254813">
    <property type="component" value="Unassembled WGS sequence"/>
</dbReference>
<evidence type="ECO:0000313" key="2">
    <source>
        <dbReference type="Proteomes" id="UP001254813"/>
    </source>
</evidence>
<dbReference type="EMBL" id="JAMQOQ010000001">
    <property type="protein sequence ID" value="MDS0292694.1"/>
    <property type="molecule type" value="Genomic_DNA"/>
</dbReference>
<dbReference type="RefSeq" id="WP_310926539.1">
    <property type="nucleotide sequence ID" value="NZ_JAMQOQ010000001.1"/>
</dbReference>
<evidence type="ECO:0000313" key="1">
    <source>
        <dbReference type="EMBL" id="MDS0292694.1"/>
    </source>
</evidence>
<accession>A0ABU2FVZ1</accession>